<gene>
    <name evidence="1" type="ORF">K4G66_13365</name>
</gene>
<dbReference type="AlphaFoldDB" id="A0AA49GT53"/>
<reference evidence="1" key="1">
    <citation type="journal article" date="2023" name="Comput. Struct. Biotechnol. J.">
        <title>Discovery of a novel marine Bacteroidetes with a rich repertoire of carbohydrate-active enzymes.</title>
        <authorList>
            <person name="Chen B."/>
            <person name="Liu G."/>
            <person name="Chen Q."/>
            <person name="Wang H."/>
            <person name="Liu L."/>
            <person name="Tang K."/>
        </authorList>
    </citation>
    <scope>NUCLEOTIDE SEQUENCE</scope>
    <source>
        <strain evidence="1">TK19036</strain>
    </source>
</reference>
<accession>A0AA49GT53</accession>
<organism evidence="1">
    <name type="scientific">Roseihalotalea indica</name>
    <dbReference type="NCBI Taxonomy" id="2867963"/>
    <lineage>
        <taxon>Bacteria</taxon>
        <taxon>Pseudomonadati</taxon>
        <taxon>Bacteroidota</taxon>
        <taxon>Cytophagia</taxon>
        <taxon>Cytophagales</taxon>
        <taxon>Catalimonadaceae</taxon>
        <taxon>Roseihalotalea</taxon>
    </lineage>
</organism>
<sequence>MKHVALALLCTTILLYGCPPTCDDPCDPECDSDSPCPDPPEEGIGAQLSLLTAHTWVPGTITKDAVPLADEYPYFSNFTLTFSGTLNSDNSNVTNGTYATNDEGQVLPDGNWEFGPDTDAELLMTDPFNGQTEVEYTVNENSLTLKFTRSTSNGRTEAITGEYIFDLVSQTP</sequence>
<evidence type="ECO:0008006" key="2">
    <source>
        <dbReference type="Google" id="ProtNLM"/>
    </source>
</evidence>
<proteinExistence type="predicted"/>
<name>A0AA49GT53_9BACT</name>
<protein>
    <recommendedName>
        <fullName evidence="2">Lipocalin-like domain-containing protein</fullName>
    </recommendedName>
</protein>
<dbReference type="PROSITE" id="PS51257">
    <property type="entry name" value="PROKAR_LIPOPROTEIN"/>
    <property type="match status" value="1"/>
</dbReference>
<dbReference type="EMBL" id="CP120682">
    <property type="protein sequence ID" value="WKN39681.1"/>
    <property type="molecule type" value="Genomic_DNA"/>
</dbReference>
<reference evidence="1" key="2">
    <citation type="journal article" date="2024" name="Antonie Van Leeuwenhoek">
        <title>Roseihalotalea indica gen. nov., sp. nov., a halophilic Bacteroidetes from mesopelagic Southwest Indian Ocean with higher carbohydrate metabolic potential.</title>
        <authorList>
            <person name="Chen B."/>
            <person name="Zhang M."/>
            <person name="Lin D."/>
            <person name="Ye J."/>
            <person name="Tang K."/>
        </authorList>
    </citation>
    <scope>NUCLEOTIDE SEQUENCE</scope>
    <source>
        <strain evidence="1">TK19036</strain>
    </source>
</reference>
<evidence type="ECO:0000313" key="1">
    <source>
        <dbReference type="EMBL" id="WKN39681.1"/>
    </source>
</evidence>